<dbReference type="EMBL" id="JARBJD010000071">
    <property type="protein sequence ID" value="KAK2955099.1"/>
    <property type="molecule type" value="Genomic_DNA"/>
</dbReference>
<sequence>MQVPILPQSLLTKHELGLSILQRFMLINSQNRSRHATTLLRASSVCPSDGAASVCLAMPVLSWKLRSFGHVRSSLPLYLAHSDAQWSDEHINGNLSLLPETDENERSVGSHCIY</sequence>
<keyword evidence="2" id="KW-1185">Reference proteome</keyword>
<reference evidence="1 2" key="1">
    <citation type="journal article" date="2022" name="bioRxiv">
        <title>Genomics of Preaxostyla Flagellates Illuminates Evolutionary Transitions and the Path Towards Mitochondrial Loss.</title>
        <authorList>
            <person name="Novak L.V.F."/>
            <person name="Treitli S.C."/>
            <person name="Pyrih J."/>
            <person name="Halakuc P."/>
            <person name="Pipaliya S.V."/>
            <person name="Vacek V."/>
            <person name="Brzon O."/>
            <person name="Soukal P."/>
            <person name="Eme L."/>
            <person name="Dacks J.B."/>
            <person name="Karnkowska A."/>
            <person name="Elias M."/>
            <person name="Hampl V."/>
        </authorList>
    </citation>
    <scope>NUCLEOTIDE SEQUENCE [LARGE SCALE GENOMIC DNA]</scope>
    <source>
        <strain evidence="1">NAU3</strain>
        <tissue evidence="1">Gut</tissue>
    </source>
</reference>
<name>A0ABQ9XUE6_9EUKA</name>
<evidence type="ECO:0000313" key="2">
    <source>
        <dbReference type="Proteomes" id="UP001281761"/>
    </source>
</evidence>
<dbReference type="Proteomes" id="UP001281761">
    <property type="component" value="Unassembled WGS sequence"/>
</dbReference>
<protein>
    <submittedName>
        <fullName evidence="1">Uncharacterized protein</fullName>
    </submittedName>
</protein>
<comment type="caution">
    <text evidence="1">The sequence shown here is derived from an EMBL/GenBank/DDBJ whole genome shotgun (WGS) entry which is preliminary data.</text>
</comment>
<gene>
    <name evidence="1" type="ORF">BLNAU_10030</name>
</gene>
<proteinExistence type="predicted"/>
<evidence type="ECO:0000313" key="1">
    <source>
        <dbReference type="EMBL" id="KAK2955099.1"/>
    </source>
</evidence>
<accession>A0ABQ9XUE6</accession>
<organism evidence="1 2">
    <name type="scientific">Blattamonas nauphoetae</name>
    <dbReference type="NCBI Taxonomy" id="2049346"/>
    <lineage>
        <taxon>Eukaryota</taxon>
        <taxon>Metamonada</taxon>
        <taxon>Preaxostyla</taxon>
        <taxon>Oxymonadida</taxon>
        <taxon>Blattamonas</taxon>
    </lineage>
</organism>